<evidence type="ECO:0000313" key="2">
    <source>
        <dbReference type="Proteomes" id="UP000789920"/>
    </source>
</evidence>
<gene>
    <name evidence="1" type="ORF">RPERSI_LOCUS15151</name>
</gene>
<dbReference type="Proteomes" id="UP000789920">
    <property type="component" value="Unassembled WGS sequence"/>
</dbReference>
<name>A0ACA9QSC2_9GLOM</name>
<keyword evidence="2" id="KW-1185">Reference proteome</keyword>
<sequence length="78" mass="8649">IDQQKIYFDNSSNMYVVPSANMDELYIVDLSVGTCTCLAVLGETPCKYQAAVAIKYQAGSFNFISALSLKDCATYRYI</sequence>
<accession>A0ACA9QSC2</accession>
<feature type="non-terminal residue" evidence="1">
    <location>
        <position position="78"/>
    </location>
</feature>
<dbReference type="EMBL" id="CAJVQC010035919">
    <property type="protein sequence ID" value="CAG8760181.1"/>
    <property type="molecule type" value="Genomic_DNA"/>
</dbReference>
<organism evidence="1 2">
    <name type="scientific">Racocetra persica</name>
    <dbReference type="NCBI Taxonomy" id="160502"/>
    <lineage>
        <taxon>Eukaryota</taxon>
        <taxon>Fungi</taxon>
        <taxon>Fungi incertae sedis</taxon>
        <taxon>Mucoromycota</taxon>
        <taxon>Glomeromycotina</taxon>
        <taxon>Glomeromycetes</taxon>
        <taxon>Diversisporales</taxon>
        <taxon>Gigasporaceae</taxon>
        <taxon>Racocetra</taxon>
    </lineage>
</organism>
<feature type="non-terminal residue" evidence="1">
    <location>
        <position position="1"/>
    </location>
</feature>
<evidence type="ECO:0000313" key="1">
    <source>
        <dbReference type="EMBL" id="CAG8760181.1"/>
    </source>
</evidence>
<proteinExistence type="predicted"/>
<reference evidence="1" key="1">
    <citation type="submission" date="2021-06" db="EMBL/GenBank/DDBJ databases">
        <authorList>
            <person name="Kallberg Y."/>
            <person name="Tangrot J."/>
            <person name="Rosling A."/>
        </authorList>
    </citation>
    <scope>NUCLEOTIDE SEQUENCE</scope>
    <source>
        <strain evidence="1">MA461A</strain>
    </source>
</reference>
<protein>
    <submittedName>
        <fullName evidence="1">14496_t:CDS:1</fullName>
    </submittedName>
</protein>
<comment type="caution">
    <text evidence="1">The sequence shown here is derived from an EMBL/GenBank/DDBJ whole genome shotgun (WGS) entry which is preliminary data.</text>
</comment>